<evidence type="ECO:0000256" key="1">
    <source>
        <dbReference type="SAM" id="MobiDB-lite"/>
    </source>
</evidence>
<proteinExistence type="predicted"/>
<dbReference type="EMBL" id="OIVN01002059">
    <property type="protein sequence ID" value="SPD00215.1"/>
    <property type="molecule type" value="Genomic_DNA"/>
</dbReference>
<keyword evidence="2" id="KW-0732">Signal</keyword>
<dbReference type="AlphaFoldDB" id="A0A2N9GKZ2"/>
<protein>
    <submittedName>
        <fullName evidence="3">Uncharacterized protein</fullName>
    </submittedName>
</protein>
<gene>
    <name evidence="3" type="ORF">FSB_LOCUS28097</name>
</gene>
<evidence type="ECO:0000256" key="2">
    <source>
        <dbReference type="SAM" id="SignalP"/>
    </source>
</evidence>
<organism evidence="3">
    <name type="scientific">Fagus sylvatica</name>
    <name type="common">Beechnut</name>
    <dbReference type="NCBI Taxonomy" id="28930"/>
    <lineage>
        <taxon>Eukaryota</taxon>
        <taxon>Viridiplantae</taxon>
        <taxon>Streptophyta</taxon>
        <taxon>Embryophyta</taxon>
        <taxon>Tracheophyta</taxon>
        <taxon>Spermatophyta</taxon>
        <taxon>Magnoliopsida</taxon>
        <taxon>eudicotyledons</taxon>
        <taxon>Gunneridae</taxon>
        <taxon>Pentapetalae</taxon>
        <taxon>rosids</taxon>
        <taxon>fabids</taxon>
        <taxon>Fagales</taxon>
        <taxon>Fagaceae</taxon>
        <taxon>Fagus</taxon>
    </lineage>
</organism>
<evidence type="ECO:0000313" key="3">
    <source>
        <dbReference type="EMBL" id="SPD00215.1"/>
    </source>
</evidence>
<accession>A0A2N9GKZ2</accession>
<name>A0A2N9GKZ2_FAGSY</name>
<feature type="compositionally biased region" description="Polar residues" evidence="1">
    <location>
        <begin position="98"/>
        <end position="111"/>
    </location>
</feature>
<feature type="signal peptide" evidence="2">
    <location>
        <begin position="1"/>
        <end position="20"/>
    </location>
</feature>
<reference evidence="3" key="1">
    <citation type="submission" date="2018-02" db="EMBL/GenBank/DDBJ databases">
        <authorList>
            <person name="Cohen D.B."/>
            <person name="Kent A.D."/>
        </authorList>
    </citation>
    <scope>NUCLEOTIDE SEQUENCE</scope>
</reference>
<feature type="compositionally biased region" description="Basic and acidic residues" evidence="1">
    <location>
        <begin position="72"/>
        <end position="85"/>
    </location>
</feature>
<sequence length="260" mass="28367">MILYGVHIIAFFSLVIRVLSNFNALRQEGTARKDYIGADPLSRSAAMEALHAYPGRSTLLLDLQLNVKEESDEFRLPTKEPRKEGGWFSTPPTGPRRITQQSTASSGTEQSAAAAPAAADDKEDDTSWLFPLSTGHGGPQHKAVHGSTSWDKMIIKAKKDLRNLPWPPPLKDDDHHSPALRWSLLLHIMELRKQAYFKSSRNTKANSSPRDTSRRFELAAVREPSGSGGGDSERVFVVVALRSGVVATGIGARIWSGGGG</sequence>
<feature type="chain" id="PRO_5014692724" evidence="2">
    <location>
        <begin position="21"/>
        <end position="260"/>
    </location>
</feature>
<feature type="region of interest" description="Disordered" evidence="1">
    <location>
        <begin position="72"/>
        <end position="149"/>
    </location>
</feature>